<sequence>MLLDRFGMWNNGMTGINGMVLVGLKQLESPAFSSNFLVNGLTGVGGKWISWQHEMEEISVIGLTGLGRAGFWFSFPVNGLTGMEACIFQGSMK</sequence>
<accession>A0AAD3SMI5</accession>
<dbReference type="EMBL" id="BSYO01000012">
    <property type="protein sequence ID" value="GMH13399.1"/>
    <property type="molecule type" value="Genomic_DNA"/>
</dbReference>
<keyword evidence="2" id="KW-1185">Reference proteome</keyword>
<evidence type="ECO:0000313" key="1">
    <source>
        <dbReference type="EMBL" id="GMH13399.1"/>
    </source>
</evidence>
<organism evidence="1 2">
    <name type="scientific">Nepenthes gracilis</name>
    <name type="common">Slender pitcher plant</name>
    <dbReference type="NCBI Taxonomy" id="150966"/>
    <lineage>
        <taxon>Eukaryota</taxon>
        <taxon>Viridiplantae</taxon>
        <taxon>Streptophyta</taxon>
        <taxon>Embryophyta</taxon>
        <taxon>Tracheophyta</taxon>
        <taxon>Spermatophyta</taxon>
        <taxon>Magnoliopsida</taxon>
        <taxon>eudicotyledons</taxon>
        <taxon>Gunneridae</taxon>
        <taxon>Pentapetalae</taxon>
        <taxon>Caryophyllales</taxon>
        <taxon>Nepenthaceae</taxon>
        <taxon>Nepenthes</taxon>
    </lineage>
</organism>
<proteinExistence type="predicted"/>
<dbReference type="AlphaFoldDB" id="A0AAD3SMI5"/>
<name>A0AAD3SMI5_NEPGR</name>
<reference evidence="1" key="1">
    <citation type="submission" date="2023-05" db="EMBL/GenBank/DDBJ databases">
        <title>Nepenthes gracilis genome sequencing.</title>
        <authorList>
            <person name="Fukushima K."/>
        </authorList>
    </citation>
    <scope>NUCLEOTIDE SEQUENCE</scope>
    <source>
        <strain evidence="1">SING2019-196</strain>
    </source>
</reference>
<comment type="caution">
    <text evidence="1">The sequence shown here is derived from an EMBL/GenBank/DDBJ whole genome shotgun (WGS) entry which is preliminary data.</text>
</comment>
<dbReference type="Proteomes" id="UP001279734">
    <property type="component" value="Unassembled WGS sequence"/>
</dbReference>
<gene>
    <name evidence="1" type="ORF">Nepgr_015240</name>
</gene>
<evidence type="ECO:0000313" key="2">
    <source>
        <dbReference type="Proteomes" id="UP001279734"/>
    </source>
</evidence>
<protein>
    <submittedName>
        <fullName evidence="1">Uncharacterized protein</fullName>
    </submittedName>
</protein>